<dbReference type="SMART" id="SM00175">
    <property type="entry name" value="RAB"/>
    <property type="match status" value="1"/>
</dbReference>
<dbReference type="InterPro" id="IPR013567">
    <property type="entry name" value="EF_hand_assoc_2"/>
</dbReference>
<evidence type="ECO:0000256" key="12">
    <source>
        <dbReference type="ARBA" id="ARBA00023134"/>
    </source>
</evidence>
<evidence type="ECO:0000256" key="8">
    <source>
        <dbReference type="ARBA" id="ARBA00022801"/>
    </source>
</evidence>
<reference evidence="19" key="1">
    <citation type="submission" date="2016-04" db="UniProtKB">
        <authorList>
            <consortium name="WormBaseParasite"/>
        </authorList>
    </citation>
    <scope>IDENTIFICATION</scope>
</reference>
<dbReference type="FunFam" id="3.40.50.300:FF:000553">
    <property type="entry name" value="Mitochondrial Rho GTPase"/>
    <property type="match status" value="1"/>
</dbReference>
<keyword evidence="12 14" id="KW-0342">GTP-binding</keyword>
<feature type="domain" description="Miro" evidence="17">
    <location>
        <begin position="428"/>
        <end position="594"/>
    </location>
</feature>
<dbReference type="InterPro" id="IPR013566">
    <property type="entry name" value="EF_hand_assoc_1"/>
</dbReference>
<dbReference type="InterPro" id="IPR001806">
    <property type="entry name" value="Small_GTPase"/>
</dbReference>
<evidence type="ECO:0000259" key="16">
    <source>
        <dbReference type="PROSITE" id="PS50222"/>
    </source>
</evidence>
<evidence type="ECO:0000256" key="4">
    <source>
        <dbReference type="ARBA" id="ARBA00022723"/>
    </source>
</evidence>
<evidence type="ECO:0000256" key="5">
    <source>
        <dbReference type="ARBA" id="ARBA00022737"/>
    </source>
</evidence>
<keyword evidence="7 14" id="KW-1000">Mitochondrion outer membrane</keyword>
<feature type="domain" description="EF-hand" evidence="16">
    <location>
        <begin position="320"/>
        <end position="355"/>
    </location>
</feature>
<keyword evidence="9 14" id="KW-0106">Calcium</keyword>
<dbReference type="GO" id="GO:0005741">
    <property type="term" value="C:mitochondrial outer membrane"/>
    <property type="evidence" value="ECO:0007669"/>
    <property type="project" value="UniProtKB-SubCell"/>
</dbReference>
<evidence type="ECO:0000259" key="17">
    <source>
        <dbReference type="PROSITE" id="PS51423"/>
    </source>
</evidence>
<dbReference type="SMART" id="SM00173">
    <property type="entry name" value="RAS"/>
    <property type="match status" value="1"/>
</dbReference>
<dbReference type="PANTHER" id="PTHR46819">
    <property type="entry name" value="EF-HAND CALCIUM-BINDING DOMAIN-CONTAINING PROTEIN 7"/>
    <property type="match status" value="1"/>
</dbReference>
<dbReference type="Pfam" id="PF08356">
    <property type="entry name" value="EF_assoc_2"/>
    <property type="match status" value="1"/>
</dbReference>
<comment type="function">
    <text evidence="14">Mitochondrial GTPase involved in mitochondrial trafficking. Probably involved in control of anterograde transport of mitochondria and their subcellular distribution.</text>
</comment>
<dbReference type="PROSITE" id="PS51423">
    <property type="entry name" value="MIRO"/>
    <property type="match status" value="2"/>
</dbReference>
<evidence type="ECO:0000256" key="7">
    <source>
        <dbReference type="ARBA" id="ARBA00022787"/>
    </source>
</evidence>
<dbReference type="Gene3D" id="3.40.50.300">
    <property type="entry name" value="P-loop containing nucleotide triphosphate hydrolases"/>
    <property type="match status" value="2"/>
</dbReference>
<comment type="similarity">
    <text evidence="2 14">Belongs to the mitochondrial Rho GTPase family.</text>
</comment>
<dbReference type="FunFam" id="1.10.238.10:FF:000011">
    <property type="entry name" value="Mitochondrial Rho GTPase"/>
    <property type="match status" value="1"/>
</dbReference>
<evidence type="ECO:0000256" key="14">
    <source>
        <dbReference type="PIRNR" id="PIRNR037488"/>
    </source>
</evidence>
<feature type="transmembrane region" description="Helical" evidence="15">
    <location>
        <begin position="608"/>
        <end position="627"/>
    </location>
</feature>
<dbReference type="SUPFAM" id="SSF47473">
    <property type="entry name" value="EF-hand"/>
    <property type="match status" value="1"/>
</dbReference>
<dbReference type="PANTHER" id="PTHR46819:SF1">
    <property type="entry name" value="EF-HAND CALCIUM-BINDING DOMAIN-CONTAINING PROTEIN 7"/>
    <property type="match status" value="1"/>
</dbReference>
<feature type="domain" description="Miro" evidence="17">
    <location>
        <begin position="8"/>
        <end position="184"/>
    </location>
</feature>
<evidence type="ECO:0000256" key="2">
    <source>
        <dbReference type="ARBA" id="ARBA00007981"/>
    </source>
</evidence>
<dbReference type="SMART" id="SM00054">
    <property type="entry name" value="EFh"/>
    <property type="match status" value="2"/>
</dbReference>
<evidence type="ECO:0000256" key="9">
    <source>
        <dbReference type="ARBA" id="ARBA00022837"/>
    </source>
</evidence>
<dbReference type="InterPro" id="IPR020860">
    <property type="entry name" value="MIRO_dom"/>
</dbReference>
<dbReference type="GO" id="GO:0005525">
    <property type="term" value="F:GTP binding"/>
    <property type="evidence" value="ECO:0007669"/>
    <property type="project" value="UniProtKB-KW"/>
</dbReference>
<dbReference type="Pfam" id="PF00071">
    <property type="entry name" value="Ras"/>
    <property type="match status" value="1"/>
</dbReference>
<dbReference type="AlphaFoldDB" id="A0A158R4B8"/>
<dbReference type="GO" id="GO:0005509">
    <property type="term" value="F:calcium ion binding"/>
    <property type="evidence" value="ECO:0007669"/>
    <property type="project" value="InterPro"/>
</dbReference>
<comment type="subcellular location">
    <subcellularLocation>
        <location evidence="1 14">Mitochondrion outer membrane</location>
        <topology evidence="1 14">Single-pass type IV membrane protein</topology>
    </subcellularLocation>
</comment>
<evidence type="ECO:0000256" key="3">
    <source>
        <dbReference type="ARBA" id="ARBA00022692"/>
    </source>
</evidence>
<proteinExistence type="inferred from homology"/>
<keyword evidence="6 14" id="KW-0547">Nucleotide-binding</keyword>
<organism evidence="18 19">
    <name type="scientific">Syphacia muris</name>
    <dbReference type="NCBI Taxonomy" id="451379"/>
    <lineage>
        <taxon>Eukaryota</taxon>
        <taxon>Metazoa</taxon>
        <taxon>Ecdysozoa</taxon>
        <taxon>Nematoda</taxon>
        <taxon>Chromadorea</taxon>
        <taxon>Rhabditida</taxon>
        <taxon>Spirurina</taxon>
        <taxon>Oxyuridomorpha</taxon>
        <taxon>Oxyuroidea</taxon>
        <taxon>Oxyuridae</taxon>
        <taxon>Syphacia</taxon>
    </lineage>
</organism>
<evidence type="ECO:0000256" key="1">
    <source>
        <dbReference type="ARBA" id="ARBA00004200"/>
    </source>
</evidence>
<dbReference type="WBParaSite" id="SMUV_0000294901-mRNA-1">
    <property type="protein sequence ID" value="SMUV_0000294901-mRNA-1"/>
    <property type="gene ID" value="SMUV_0000294901"/>
</dbReference>
<dbReference type="PRINTS" id="PR00449">
    <property type="entry name" value="RASTRNSFRMNG"/>
</dbReference>
<sequence>MNRKDRSVADVRVLLIGEPGVGKTSLIVALLEDEFLSTVPPRINNVTIPPDVTPENIVTSIHDYCGYLKQSYGMEQNNDELTQEIMDANVICVVYSVDDQTSIDKVTSYWLPLVQKMKSAANAAFCPVILVGNKADEPSSSSQLQKVLPIMNDFDEIETCVECSAKTMRNISEIFYYAQKAVLYPTRQLYMPETRELTRICRKALMRIFKLCDFDNDGLLNDHELNQFQVLVFDLPMNAVAAANVKAAISSRCDGGIIEGSVTLSGFIYLHQLFIHLGRHETTWKVLRRFGYDDNLQLAPEYISPAITVPKGCTTELTFEGLQFVTALFEKYDEDGDGCLSPTELQNLFSVCPTNPWSKEFNYSVETNSKGWITYNGYLCYWIMTTFLDIAHALELLAYLGFQMRHESQLDAITRDKRIDYTEKFTARNVFQCHVIGPKNAGKTAFVHSFVGCSLAEVAAINKKLLNSYAINSTKVKDETRYLLLHEVDVISTEEMLTSYEKSADVVVFLYDASNPNSFSYSANIYLKYFYRTKVPCVVVATKVECFQPEQNYEQQPADFCQAHGLPQPLRFRLEDIGKTDSSVYSQLATMAAYPHLKRVYFLQDASLMAKITFGAALAALAGFLLYKNI</sequence>
<keyword evidence="5" id="KW-0677">Repeat</keyword>
<name>A0A158R4B8_9BILA</name>
<dbReference type="PROSITE" id="PS51419">
    <property type="entry name" value="RAB"/>
    <property type="match status" value="1"/>
</dbReference>
<dbReference type="PROSITE" id="PS50222">
    <property type="entry name" value="EF_HAND_2"/>
    <property type="match status" value="1"/>
</dbReference>
<evidence type="ECO:0000256" key="11">
    <source>
        <dbReference type="ARBA" id="ARBA00023128"/>
    </source>
</evidence>
<dbReference type="InterPro" id="IPR052266">
    <property type="entry name" value="Miro-EF-hand_domain"/>
</dbReference>
<dbReference type="InterPro" id="IPR018247">
    <property type="entry name" value="EF_Hand_1_Ca_BS"/>
</dbReference>
<evidence type="ECO:0000256" key="15">
    <source>
        <dbReference type="SAM" id="Phobius"/>
    </source>
</evidence>
<keyword evidence="18" id="KW-1185">Reference proteome</keyword>
<dbReference type="FunFam" id="3.40.50.300:FF:000170">
    <property type="entry name" value="Mitochondrial Rho GTPase"/>
    <property type="match status" value="1"/>
</dbReference>
<dbReference type="InterPro" id="IPR027417">
    <property type="entry name" value="P-loop_NTPase"/>
</dbReference>
<dbReference type="PROSITE" id="PS00018">
    <property type="entry name" value="EF_HAND_1"/>
    <property type="match status" value="2"/>
</dbReference>
<dbReference type="SUPFAM" id="SSF52540">
    <property type="entry name" value="P-loop containing nucleoside triphosphate hydrolases"/>
    <property type="match status" value="2"/>
</dbReference>
<dbReference type="EC" id="3.6.5.-" evidence="14"/>
<dbReference type="GO" id="GO:0007005">
    <property type="term" value="P:mitochondrion organization"/>
    <property type="evidence" value="ECO:0007669"/>
    <property type="project" value="InterPro"/>
</dbReference>
<accession>A0A158R4B8</accession>
<evidence type="ECO:0000256" key="10">
    <source>
        <dbReference type="ARBA" id="ARBA00022989"/>
    </source>
</evidence>
<dbReference type="SMART" id="SM00174">
    <property type="entry name" value="RHO"/>
    <property type="match status" value="1"/>
</dbReference>
<keyword evidence="3 15" id="KW-0812">Transmembrane</keyword>
<dbReference type="InterPro" id="IPR021181">
    <property type="entry name" value="Miro"/>
</dbReference>
<keyword evidence="11 14" id="KW-0496">Mitochondrion</keyword>
<protein>
    <recommendedName>
        <fullName evidence="14">Mitochondrial Rho GTPase</fullName>
        <ecNumber evidence="14">3.6.5.-</ecNumber>
    </recommendedName>
</protein>
<dbReference type="InterPro" id="IPR002048">
    <property type="entry name" value="EF_hand_dom"/>
</dbReference>
<keyword evidence="13 14" id="KW-0472">Membrane</keyword>
<evidence type="ECO:0000313" key="18">
    <source>
        <dbReference type="Proteomes" id="UP000046393"/>
    </source>
</evidence>
<evidence type="ECO:0000313" key="19">
    <source>
        <dbReference type="WBParaSite" id="SMUV_0000294901-mRNA-1"/>
    </source>
</evidence>
<keyword evidence="10 15" id="KW-1133">Transmembrane helix</keyword>
<dbReference type="InterPro" id="IPR011992">
    <property type="entry name" value="EF-hand-dom_pair"/>
</dbReference>
<evidence type="ECO:0000256" key="6">
    <source>
        <dbReference type="ARBA" id="ARBA00022741"/>
    </source>
</evidence>
<dbReference type="STRING" id="451379.A0A158R4B8"/>
<keyword evidence="4" id="KW-0479">Metal-binding</keyword>
<dbReference type="Proteomes" id="UP000046393">
    <property type="component" value="Unplaced"/>
</dbReference>
<dbReference type="Gene3D" id="1.10.238.10">
    <property type="entry name" value="EF-hand"/>
    <property type="match status" value="2"/>
</dbReference>
<dbReference type="Pfam" id="PF08355">
    <property type="entry name" value="EF_assoc_1"/>
    <property type="match status" value="1"/>
</dbReference>
<evidence type="ECO:0000256" key="13">
    <source>
        <dbReference type="ARBA" id="ARBA00023136"/>
    </source>
</evidence>
<dbReference type="PIRSF" id="PIRSF037488">
    <property type="entry name" value="Mt_Rho_GTPase"/>
    <property type="match status" value="1"/>
</dbReference>
<keyword evidence="8 14" id="KW-0378">Hydrolase</keyword>
<dbReference type="GO" id="GO:0003924">
    <property type="term" value="F:GTPase activity"/>
    <property type="evidence" value="ECO:0007669"/>
    <property type="project" value="InterPro"/>
</dbReference>